<accession>A0ABV7YCB8</accession>
<dbReference type="RefSeq" id="WP_205120795.1">
    <property type="nucleotide sequence ID" value="NZ_JAFBCM010000001.1"/>
</dbReference>
<gene>
    <name evidence="1" type="ORF">ACFOUW_15605</name>
</gene>
<dbReference type="Gene3D" id="1.25.40.10">
    <property type="entry name" value="Tetratricopeptide repeat domain"/>
    <property type="match status" value="1"/>
</dbReference>
<proteinExistence type="predicted"/>
<dbReference type="InterPro" id="IPR011990">
    <property type="entry name" value="TPR-like_helical_dom_sf"/>
</dbReference>
<dbReference type="EMBL" id="JBHRZH010000012">
    <property type="protein sequence ID" value="MFC3762267.1"/>
    <property type="molecule type" value="Genomic_DNA"/>
</dbReference>
<name>A0ABV7YCB8_9ACTN</name>
<keyword evidence="2" id="KW-1185">Reference proteome</keyword>
<evidence type="ECO:0000313" key="2">
    <source>
        <dbReference type="Proteomes" id="UP001595699"/>
    </source>
</evidence>
<organism evidence="1 2">
    <name type="scientific">Tenggerimyces flavus</name>
    <dbReference type="NCBI Taxonomy" id="1708749"/>
    <lineage>
        <taxon>Bacteria</taxon>
        <taxon>Bacillati</taxon>
        <taxon>Actinomycetota</taxon>
        <taxon>Actinomycetes</taxon>
        <taxon>Propionibacteriales</taxon>
        <taxon>Nocardioidaceae</taxon>
        <taxon>Tenggerimyces</taxon>
    </lineage>
</organism>
<protein>
    <submittedName>
        <fullName evidence="1">Tetratricopeptide repeat protein</fullName>
    </submittedName>
</protein>
<comment type="caution">
    <text evidence="1">The sequence shown here is derived from an EMBL/GenBank/DDBJ whole genome shotgun (WGS) entry which is preliminary data.</text>
</comment>
<sequence length="222" mass="23654">MDDRLIEALKRYEAAVFAGANDELNVADRALDAVEADTALARGRIRHARFLAARAAGEQPTDDPVELALFDRALALYEALDDTRGAAEAQFWVGCYHQVIRGDQTDTEPMFARARDLAEASGDELTRSYALRHLAFVAQHAGRAADARAALAESTNLRREIGFTAGVAANLVAEAYLAAEDGRTSDAGALLDEAATLATESGAHAVSGWVSDARTNIAQPKA</sequence>
<dbReference type="Proteomes" id="UP001595699">
    <property type="component" value="Unassembled WGS sequence"/>
</dbReference>
<evidence type="ECO:0000313" key="1">
    <source>
        <dbReference type="EMBL" id="MFC3762267.1"/>
    </source>
</evidence>
<reference evidence="2" key="1">
    <citation type="journal article" date="2019" name="Int. J. Syst. Evol. Microbiol.">
        <title>The Global Catalogue of Microorganisms (GCM) 10K type strain sequencing project: providing services to taxonomists for standard genome sequencing and annotation.</title>
        <authorList>
            <consortium name="The Broad Institute Genomics Platform"/>
            <consortium name="The Broad Institute Genome Sequencing Center for Infectious Disease"/>
            <person name="Wu L."/>
            <person name="Ma J."/>
        </authorList>
    </citation>
    <scope>NUCLEOTIDE SEQUENCE [LARGE SCALE GENOMIC DNA]</scope>
    <source>
        <strain evidence="2">CGMCC 4.7241</strain>
    </source>
</reference>
<dbReference type="SUPFAM" id="SSF48452">
    <property type="entry name" value="TPR-like"/>
    <property type="match status" value="1"/>
</dbReference>